<protein>
    <submittedName>
        <fullName evidence="1">Uncharacterized protein</fullName>
    </submittedName>
</protein>
<name>A0A316HTS3_9PSEU</name>
<sequence length="58" mass="6392">MPWRAGCSLVLKRIRSLRSDMTAGTGSGAIERAHREWGLTREDILALVTTAAGLLNRR</sequence>
<gene>
    <name evidence="1" type="ORF">C8D88_108204</name>
</gene>
<evidence type="ECO:0000313" key="1">
    <source>
        <dbReference type="EMBL" id="PWK84589.1"/>
    </source>
</evidence>
<dbReference type="EMBL" id="QGHB01000008">
    <property type="protein sequence ID" value="PWK84589.1"/>
    <property type="molecule type" value="Genomic_DNA"/>
</dbReference>
<reference evidence="1 2" key="1">
    <citation type="submission" date="2018-05" db="EMBL/GenBank/DDBJ databases">
        <title>Genomic Encyclopedia of Type Strains, Phase IV (KMG-IV): sequencing the most valuable type-strain genomes for metagenomic binning, comparative biology and taxonomic classification.</title>
        <authorList>
            <person name="Goeker M."/>
        </authorList>
    </citation>
    <scope>NUCLEOTIDE SEQUENCE [LARGE SCALE GENOMIC DNA]</scope>
    <source>
        <strain evidence="1 2">DSM 45480</strain>
    </source>
</reference>
<accession>A0A316HTS3</accession>
<dbReference type="Proteomes" id="UP000246005">
    <property type="component" value="Unassembled WGS sequence"/>
</dbReference>
<comment type="caution">
    <text evidence="1">The sequence shown here is derived from an EMBL/GenBank/DDBJ whole genome shotgun (WGS) entry which is preliminary data.</text>
</comment>
<evidence type="ECO:0000313" key="2">
    <source>
        <dbReference type="Proteomes" id="UP000246005"/>
    </source>
</evidence>
<organism evidence="1 2">
    <name type="scientific">Lentzea atacamensis</name>
    <dbReference type="NCBI Taxonomy" id="531938"/>
    <lineage>
        <taxon>Bacteria</taxon>
        <taxon>Bacillati</taxon>
        <taxon>Actinomycetota</taxon>
        <taxon>Actinomycetes</taxon>
        <taxon>Pseudonocardiales</taxon>
        <taxon>Pseudonocardiaceae</taxon>
        <taxon>Lentzea</taxon>
    </lineage>
</organism>
<dbReference type="AlphaFoldDB" id="A0A316HTS3"/>
<proteinExistence type="predicted"/>